<organism evidence="1 2">
    <name type="scientific">Racocetra persica</name>
    <dbReference type="NCBI Taxonomy" id="160502"/>
    <lineage>
        <taxon>Eukaryota</taxon>
        <taxon>Fungi</taxon>
        <taxon>Fungi incertae sedis</taxon>
        <taxon>Mucoromycota</taxon>
        <taxon>Glomeromycotina</taxon>
        <taxon>Glomeromycetes</taxon>
        <taxon>Diversisporales</taxon>
        <taxon>Gigasporaceae</taxon>
        <taxon>Racocetra</taxon>
    </lineage>
</organism>
<sequence>TFINKNEIDFLDIYIAADEIQLDEIKQKIETYMFKNASAWKFPEDFTRICKYDILFPNLYQISLEH</sequence>
<name>A0ACA9SE31_9GLOM</name>
<gene>
    <name evidence="1" type="ORF">RPERSI_LOCUS29598</name>
</gene>
<feature type="non-terminal residue" evidence="1">
    <location>
        <position position="66"/>
    </location>
</feature>
<dbReference type="EMBL" id="CAJVQC010112230">
    <property type="protein sequence ID" value="CAG8835570.1"/>
    <property type="molecule type" value="Genomic_DNA"/>
</dbReference>
<comment type="caution">
    <text evidence="1">The sequence shown here is derived from an EMBL/GenBank/DDBJ whole genome shotgun (WGS) entry which is preliminary data.</text>
</comment>
<accession>A0ACA9SE31</accession>
<proteinExistence type="predicted"/>
<evidence type="ECO:0000313" key="2">
    <source>
        <dbReference type="Proteomes" id="UP000789920"/>
    </source>
</evidence>
<reference evidence="1" key="1">
    <citation type="submission" date="2021-06" db="EMBL/GenBank/DDBJ databases">
        <authorList>
            <person name="Kallberg Y."/>
            <person name="Tangrot J."/>
            <person name="Rosling A."/>
        </authorList>
    </citation>
    <scope>NUCLEOTIDE SEQUENCE</scope>
    <source>
        <strain evidence="1">MA461A</strain>
    </source>
</reference>
<dbReference type="Proteomes" id="UP000789920">
    <property type="component" value="Unassembled WGS sequence"/>
</dbReference>
<protein>
    <submittedName>
        <fullName evidence="1">20055_t:CDS:1</fullName>
    </submittedName>
</protein>
<feature type="non-terminal residue" evidence="1">
    <location>
        <position position="1"/>
    </location>
</feature>
<evidence type="ECO:0000313" key="1">
    <source>
        <dbReference type="EMBL" id="CAG8835570.1"/>
    </source>
</evidence>
<keyword evidence="2" id="KW-1185">Reference proteome</keyword>